<evidence type="ECO:0000313" key="5">
    <source>
        <dbReference type="Proteomes" id="UP000177515"/>
    </source>
</evidence>
<dbReference type="InterPro" id="IPR001633">
    <property type="entry name" value="EAL_dom"/>
</dbReference>
<evidence type="ECO:0000313" key="4">
    <source>
        <dbReference type="EMBL" id="AOZ09688.1"/>
    </source>
</evidence>
<dbReference type="InterPro" id="IPR052155">
    <property type="entry name" value="Biofilm_reg_signaling"/>
</dbReference>
<dbReference type="SUPFAM" id="SSF55073">
    <property type="entry name" value="Nucleotide cyclase"/>
    <property type="match status" value="1"/>
</dbReference>
<dbReference type="Proteomes" id="UP000177515">
    <property type="component" value="Chromosome 2"/>
</dbReference>
<evidence type="ECO:0000259" key="3">
    <source>
        <dbReference type="PROSITE" id="PS50887"/>
    </source>
</evidence>
<evidence type="ECO:0000259" key="2">
    <source>
        <dbReference type="PROSITE" id="PS50883"/>
    </source>
</evidence>
<feature type="domain" description="EAL" evidence="2">
    <location>
        <begin position="245"/>
        <end position="499"/>
    </location>
</feature>
<dbReference type="Gene3D" id="3.30.450.20">
    <property type="entry name" value="PAS domain"/>
    <property type="match status" value="1"/>
</dbReference>
<dbReference type="Gene3D" id="3.30.70.270">
    <property type="match status" value="1"/>
</dbReference>
<proteinExistence type="predicted"/>
<dbReference type="PROSITE" id="PS50113">
    <property type="entry name" value="PAC"/>
    <property type="match status" value="1"/>
</dbReference>
<protein>
    <recommendedName>
        <fullName evidence="6">EAL domain-containing protein</fullName>
    </recommendedName>
</protein>
<dbReference type="NCBIfam" id="TIGR00254">
    <property type="entry name" value="GGDEF"/>
    <property type="match status" value="1"/>
</dbReference>
<reference evidence="4 5" key="1">
    <citation type="submission" date="2016-10" db="EMBL/GenBank/DDBJ databases">
        <title>Complete genome sequences of three Cupriavidus strains isolated from various Malaysian environments.</title>
        <authorList>
            <person name="Abdullah A.A.-A."/>
            <person name="Shafie N.A.H."/>
            <person name="Lau N.S."/>
        </authorList>
    </citation>
    <scope>NUCLEOTIDE SEQUENCE [LARGE SCALE GENOMIC DNA]</scope>
    <source>
        <strain evidence="4 5">USMAA1020</strain>
    </source>
</reference>
<accession>A0ABN4TQV4</accession>
<dbReference type="PROSITE" id="PS50883">
    <property type="entry name" value="EAL"/>
    <property type="match status" value="1"/>
</dbReference>
<dbReference type="InterPro" id="IPR029787">
    <property type="entry name" value="Nucleotide_cyclase"/>
</dbReference>
<dbReference type="SUPFAM" id="SSF141868">
    <property type="entry name" value="EAL domain-like"/>
    <property type="match status" value="1"/>
</dbReference>
<gene>
    <name evidence="4" type="ORF">BKK80_28665</name>
</gene>
<dbReference type="PROSITE" id="PS50887">
    <property type="entry name" value="GGDEF"/>
    <property type="match status" value="1"/>
</dbReference>
<feature type="domain" description="GGDEF" evidence="3">
    <location>
        <begin position="103"/>
        <end position="236"/>
    </location>
</feature>
<dbReference type="InterPro" id="IPR000700">
    <property type="entry name" value="PAS-assoc_C"/>
</dbReference>
<dbReference type="Gene3D" id="3.20.20.450">
    <property type="entry name" value="EAL domain"/>
    <property type="match status" value="1"/>
</dbReference>
<dbReference type="PANTHER" id="PTHR44757:SF2">
    <property type="entry name" value="BIOFILM ARCHITECTURE MAINTENANCE PROTEIN MBAA"/>
    <property type="match status" value="1"/>
</dbReference>
<name>A0ABN4TQV4_9BURK</name>
<dbReference type="SMART" id="SM00267">
    <property type="entry name" value="GGDEF"/>
    <property type="match status" value="1"/>
</dbReference>
<sequence>MGDDFYRELWSVIASGKSFEAIFLNRKKNGSLFSEEKVITPLRDAAGRITHYVSAGRDVTFRLEAERRLRELACYDDLTKLHNRASFFDSLDALLSASSERCQGVTLVLIDLDRFKGINDALGHDIGDQVLVKVAARLAGAVRGSDIVARLGGDEFTIALAGPLTEGDREALLQRISDQVEAPIVLPGMTLYVGASMGVSRFPDDGGDSKALFKQADISLYEAKREGRGRTKHYSPTLKRNAERYHQIYQAIRRAFSAGELWVAYQPMFDLRNGQAVGAEALVRWNSRTLGPVPPTEFLPVVHDLGLGGKLTDFVLERACQDLARTRAELARPFSVSVNMPADELHAHGLSGKLEALLARAGLPAGALKIEITEGALVAQDDGSTAALESLTRAGVDIYIDDFGTGYSNLGYLGHIPLASLKIARQLIAGIRQGASAGKIVRAILHLASALGVGVIAEGVETREELRFLEAEGCQYAQGFALARPMPIGELLHFLKTSGAGEGGAG</sequence>
<keyword evidence="5" id="KW-1185">Reference proteome</keyword>
<dbReference type="InterPro" id="IPR035965">
    <property type="entry name" value="PAS-like_dom_sf"/>
</dbReference>
<dbReference type="CDD" id="cd01948">
    <property type="entry name" value="EAL"/>
    <property type="match status" value="1"/>
</dbReference>
<dbReference type="Pfam" id="PF00990">
    <property type="entry name" value="GGDEF"/>
    <property type="match status" value="1"/>
</dbReference>
<dbReference type="InterPro" id="IPR000160">
    <property type="entry name" value="GGDEF_dom"/>
</dbReference>
<dbReference type="InterPro" id="IPR035919">
    <property type="entry name" value="EAL_sf"/>
</dbReference>
<feature type="domain" description="PAC" evidence="1">
    <location>
        <begin position="17"/>
        <end position="71"/>
    </location>
</feature>
<dbReference type="SMART" id="SM00052">
    <property type="entry name" value="EAL"/>
    <property type="match status" value="1"/>
</dbReference>
<evidence type="ECO:0008006" key="6">
    <source>
        <dbReference type="Google" id="ProtNLM"/>
    </source>
</evidence>
<dbReference type="Pfam" id="PF00563">
    <property type="entry name" value="EAL"/>
    <property type="match status" value="1"/>
</dbReference>
<dbReference type="EMBL" id="CP017755">
    <property type="protein sequence ID" value="AOZ09688.1"/>
    <property type="molecule type" value="Genomic_DNA"/>
</dbReference>
<dbReference type="SUPFAM" id="SSF55785">
    <property type="entry name" value="PYP-like sensor domain (PAS domain)"/>
    <property type="match status" value="1"/>
</dbReference>
<dbReference type="InterPro" id="IPR043128">
    <property type="entry name" value="Rev_trsase/Diguanyl_cyclase"/>
</dbReference>
<dbReference type="PANTHER" id="PTHR44757">
    <property type="entry name" value="DIGUANYLATE CYCLASE DGCP"/>
    <property type="match status" value="1"/>
</dbReference>
<organism evidence="4 5">
    <name type="scientific">Cupriavidus malaysiensis</name>
    <dbReference type="NCBI Taxonomy" id="367825"/>
    <lineage>
        <taxon>Bacteria</taxon>
        <taxon>Pseudomonadati</taxon>
        <taxon>Pseudomonadota</taxon>
        <taxon>Betaproteobacteria</taxon>
        <taxon>Burkholderiales</taxon>
        <taxon>Burkholderiaceae</taxon>
        <taxon>Cupriavidus</taxon>
    </lineage>
</organism>
<evidence type="ECO:0000259" key="1">
    <source>
        <dbReference type="PROSITE" id="PS50113"/>
    </source>
</evidence>
<dbReference type="CDD" id="cd01949">
    <property type="entry name" value="GGDEF"/>
    <property type="match status" value="1"/>
</dbReference>